<evidence type="ECO:0000256" key="3">
    <source>
        <dbReference type="ARBA" id="ARBA00023004"/>
    </source>
</evidence>
<dbReference type="GO" id="GO:0051213">
    <property type="term" value="F:dioxygenase activity"/>
    <property type="evidence" value="ECO:0007669"/>
    <property type="project" value="UniProtKB-KW"/>
</dbReference>
<dbReference type="RefSeq" id="WP_184579068.1">
    <property type="nucleotide sequence ID" value="NZ_JACHJL010000025.1"/>
</dbReference>
<dbReference type="InterPro" id="IPR003819">
    <property type="entry name" value="TauD/TfdA-like"/>
</dbReference>
<dbReference type="Gene3D" id="3.60.130.10">
    <property type="entry name" value="Clavaminate synthase-like"/>
    <property type="match status" value="1"/>
</dbReference>
<name>A0A7W9QH93_9ACTN</name>
<evidence type="ECO:0000259" key="4">
    <source>
        <dbReference type="Pfam" id="PF02668"/>
    </source>
</evidence>
<evidence type="ECO:0000256" key="2">
    <source>
        <dbReference type="ARBA" id="ARBA00023002"/>
    </source>
</evidence>
<protein>
    <submittedName>
        <fullName evidence="5">Alpha-ketoglutarate-dependent taurine dioxygenase</fullName>
    </submittedName>
</protein>
<keyword evidence="3" id="KW-0408">Iron</keyword>
<evidence type="ECO:0000256" key="1">
    <source>
        <dbReference type="ARBA" id="ARBA00001954"/>
    </source>
</evidence>
<dbReference type="PANTHER" id="PTHR10696">
    <property type="entry name" value="GAMMA-BUTYROBETAINE HYDROXYLASE-RELATED"/>
    <property type="match status" value="1"/>
</dbReference>
<organism evidence="5 6">
    <name type="scientific">Streptomyces zagrosensis</name>
    <dbReference type="NCBI Taxonomy" id="1042984"/>
    <lineage>
        <taxon>Bacteria</taxon>
        <taxon>Bacillati</taxon>
        <taxon>Actinomycetota</taxon>
        <taxon>Actinomycetes</taxon>
        <taxon>Kitasatosporales</taxon>
        <taxon>Streptomycetaceae</taxon>
        <taxon>Streptomyces</taxon>
    </lineage>
</organism>
<reference evidence="5 6" key="1">
    <citation type="submission" date="2020-08" db="EMBL/GenBank/DDBJ databases">
        <title>Genomic Encyclopedia of Type Strains, Phase III (KMG-III): the genomes of soil and plant-associated and newly described type strains.</title>
        <authorList>
            <person name="Whitman W."/>
        </authorList>
    </citation>
    <scope>NUCLEOTIDE SEQUENCE [LARGE SCALE GENOMIC DNA]</scope>
    <source>
        <strain evidence="5 6">CECT 8305</strain>
    </source>
</reference>
<accession>A0A7W9QH93</accession>
<dbReference type="Proteomes" id="UP000588098">
    <property type="component" value="Unassembled WGS sequence"/>
</dbReference>
<keyword evidence="6" id="KW-1185">Reference proteome</keyword>
<feature type="domain" description="TauD/TfdA-like" evidence="4">
    <location>
        <begin position="38"/>
        <end position="268"/>
    </location>
</feature>
<gene>
    <name evidence="5" type="ORF">FHS42_006739</name>
</gene>
<dbReference type="InterPro" id="IPR042098">
    <property type="entry name" value="TauD-like_sf"/>
</dbReference>
<dbReference type="AlphaFoldDB" id="A0A7W9QH93"/>
<dbReference type="PANTHER" id="PTHR10696:SF53">
    <property type="entry name" value="TYROSINE ISONITRILE DESATURASE"/>
    <property type="match status" value="1"/>
</dbReference>
<sequence length="271" mass="30484">MTSALPLPPGIRIDRSDLKPFGLVVESNGDTDLNVLPPALLARWVGEFRVVVLRGFAGLSKEAFADSARRWGPLLTWDFGEVLDLVVQERPTNYLFTPGCVPYHWDGAFAEQTPAYMFFQCVQAPMADAGGETSFIDTTLLLNNAGQERRAMWDHVQITYTVEKKGHFGGKFTTPLVSSHPITGRPTLRYAEPLPADEYENPLSLTVEGIPASEHDELLTDLHERLYHGGAGYTHTWQDGDYLLIDNHAVLHRRESFRQESPRRLQRVQIL</sequence>
<dbReference type="EMBL" id="JACHJL010000025">
    <property type="protein sequence ID" value="MBB5939643.1"/>
    <property type="molecule type" value="Genomic_DNA"/>
</dbReference>
<proteinExistence type="predicted"/>
<evidence type="ECO:0000313" key="6">
    <source>
        <dbReference type="Proteomes" id="UP000588098"/>
    </source>
</evidence>
<keyword evidence="5" id="KW-0223">Dioxygenase</keyword>
<evidence type="ECO:0000313" key="5">
    <source>
        <dbReference type="EMBL" id="MBB5939643.1"/>
    </source>
</evidence>
<dbReference type="Pfam" id="PF02668">
    <property type="entry name" value="TauD"/>
    <property type="match status" value="1"/>
</dbReference>
<comment type="cofactor">
    <cofactor evidence="1">
        <name>Fe(2+)</name>
        <dbReference type="ChEBI" id="CHEBI:29033"/>
    </cofactor>
</comment>
<dbReference type="InterPro" id="IPR050411">
    <property type="entry name" value="AlphaKG_dependent_hydroxylases"/>
</dbReference>
<keyword evidence="2" id="KW-0560">Oxidoreductase</keyword>
<comment type="caution">
    <text evidence="5">The sequence shown here is derived from an EMBL/GenBank/DDBJ whole genome shotgun (WGS) entry which is preliminary data.</text>
</comment>
<dbReference type="SUPFAM" id="SSF51197">
    <property type="entry name" value="Clavaminate synthase-like"/>
    <property type="match status" value="1"/>
</dbReference>